<reference evidence="1" key="1">
    <citation type="journal article" date="2015" name="Nature">
        <title>Complex archaea that bridge the gap between prokaryotes and eukaryotes.</title>
        <authorList>
            <person name="Spang A."/>
            <person name="Saw J.H."/>
            <person name="Jorgensen S.L."/>
            <person name="Zaremba-Niedzwiedzka K."/>
            <person name="Martijn J."/>
            <person name="Lind A.E."/>
            <person name="van Eijk R."/>
            <person name="Schleper C."/>
            <person name="Guy L."/>
            <person name="Ettema T.J."/>
        </authorList>
    </citation>
    <scope>NUCLEOTIDE SEQUENCE</scope>
</reference>
<proteinExistence type="predicted"/>
<accession>A0A0F9D9B0</accession>
<sequence>MSKKFALKKRPVEGNCRALRCKVGDDLVEYETPERGAVLLCPKHLQQVQDGAPDAPAAAPTAVDPPADPDAKTAVVVEHASVIALVNPLRTEYTDMVAQLRTALVVNSQPRLDMAGELLKQVKGKVKKLEAERKKITKPLLDAKKAVDNLFRPATDAAALVEELLKKAISGYIDGQRATKVAALQAGDHEGALATIEPELPGGVSMRTVWKWKLVEANLVPREYWAIDARLVQEHVNTFKGQSHIPGIEVFPETGIAAGSS</sequence>
<dbReference type="AlphaFoldDB" id="A0A0F9D9B0"/>
<name>A0A0F9D9B0_9ZZZZ</name>
<dbReference type="EMBL" id="LAZR01029896">
    <property type="protein sequence ID" value="KKL58229.1"/>
    <property type="molecule type" value="Genomic_DNA"/>
</dbReference>
<gene>
    <name evidence="1" type="ORF">LCGC14_2227450</name>
</gene>
<comment type="caution">
    <text evidence="1">The sequence shown here is derived from an EMBL/GenBank/DDBJ whole genome shotgun (WGS) entry which is preliminary data.</text>
</comment>
<evidence type="ECO:0000313" key="1">
    <source>
        <dbReference type="EMBL" id="KKL58229.1"/>
    </source>
</evidence>
<organism evidence="1">
    <name type="scientific">marine sediment metagenome</name>
    <dbReference type="NCBI Taxonomy" id="412755"/>
    <lineage>
        <taxon>unclassified sequences</taxon>
        <taxon>metagenomes</taxon>
        <taxon>ecological metagenomes</taxon>
    </lineage>
</organism>
<protein>
    <submittedName>
        <fullName evidence="1">Uncharacterized protein</fullName>
    </submittedName>
</protein>